<protein>
    <submittedName>
        <fullName evidence="5">Mannosyltransferase</fullName>
    </submittedName>
</protein>
<evidence type="ECO:0000256" key="2">
    <source>
        <dbReference type="ARBA" id="ARBA00022676"/>
    </source>
</evidence>
<dbReference type="CDD" id="cd03801">
    <property type="entry name" value="GT4_PimA-like"/>
    <property type="match status" value="1"/>
</dbReference>
<dbReference type="Proteomes" id="UP000184096">
    <property type="component" value="Chromosome I"/>
</dbReference>
<dbReference type="PANTHER" id="PTHR12526:SF640">
    <property type="entry name" value="COLANIC ACID BIOSYNTHESIS GLYCOSYLTRANSFERASE WCAL-RELATED"/>
    <property type="match status" value="1"/>
</dbReference>
<gene>
    <name evidence="5" type="ORF">SAMN05444170_4730</name>
</gene>
<dbReference type="Gene3D" id="3.40.50.2000">
    <property type="entry name" value="Glycogen Phosphorylase B"/>
    <property type="match status" value="2"/>
</dbReference>
<evidence type="ECO:0000256" key="4">
    <source>
        <dbReference type="SAM" id="MobiDB-lite"/>
    </source>
</evidence>
<dbReference type="EMBL" id="LT670849">
    <property type="protein sequence ID" value="SHN81465.1"/>
    <property type="molecule type" value="Genomic_DNA"/>
</dbReference>
<comment type="similarity">
    <text evidence="1">Belongs to the glycosyltransferase group 1 family. Glycosyltransferase 4 subfamily.</text>
</comment>
<reference evidence="6" key="1">
    <citation type="submission" date="2016-11" db="EMBL/GenBank/DDBJ databases">
        <authorList>
            <person name="Varghese N."/>
            <person name="Submissions S."/>
        </authorList>
    </citation>
    <scope>NUCLEOTIDE SEQUENCE [LARGE SCALE GENOMIC DNA]</scope>
    <source>
        <strain evidence="6">GAS401</strain>
    </source>
</reference>
<accession>A0A1M7UEY9</accession>
<dbReference type="OrthoDB" id="5490290at2"/>
<dbReference type="Pfam" id="PF13692">
    <property type="entry name" value="Glyco_trans_1_4"/>
    <property type="match status" value="1"/>
</dbReference>
<dbReference type="RefSeq" id="WP_083587718.1">
    <property type="nucleotide sequence ID" value="NZ_LT670849.1"/>
</dbReference>
<evidence type="ECO:0000256" key="1">
    <source>
        <dbReference type="ARBA" id="ARBA00009481"/>
    </source>
</evidence>
<keyword evidence="6" id="KW-1185">Reference proteome</keyword>
<evidence type="ECO:0000313" key="5">
    <source>
        <dbReference type="EMBL" id="SHN81465.1"/>
    </source>
</evidence>
<keyword evidence="3 5" id="KW-0808">Transferase</keyword>
<feature type="region of interest" description="Disordered" evidence="4">
    <location>
        <begin position="363"/>
        <end position="389"/>
    </location>
</feature>
<sequence>MRGSPFRQGSTALTDNFSEIEVVATNFNWRQSGGTTAVVQLVPEQAKTLKIAALGFDLPERVPRMRWRDVPRLFRRPASRPFRIYHCRRNNEMIAGLVLRDVLRAPLKVIFNSAGQRRHKALTRWMLRRMDAVIATSERSGAFLEVPYTVVPHGTDFDHFRPARDSADDYASTGLPGKYAIGCTGRIRHQKGTDLFVDAMVRLLPNYPDWTAVITGRTTSDNLAFERELKAKVAAAGLTQRIIFLGDVEDIAVWYRRFTLFVAPSRQEGFGLTPLEAMASETAVVTSDAGSFPIMIKPGVNGAIVPAGDGDALTAAIEPYLRDPQATKETGRAALEFVQANFSLAAEARGIRAVYDRLWTEGQKPLSLPRKDQPDAAGTGLARRNHAET</sequence>
<dbReference type="SUPFAM" id="SSF53756">
    <property type="entry name" value="UDP-Glycosyltransferase/glycogen phosphorylase"/>
    <property type="match status" value="1"/>
</dbReference>
<name>A0A1M7UEY9_9BRAD</name>
<dbReference type="GO" id="GO:0016757">
    <property type="term" value="F:glycosyltransferase activity"/>
    <property type="evidence" value="ECO:0007669"/>
    <property type="project" value="UniProtKB-KW"/>
</dbReference>
<keyword evidence="2 5" id="KW-0328">Glycosyltransferase</keyword>
<evidence type="ECO:0000313" key="6">
    <source>
        <dbReference type="Proteomes" id="UP000184096"/>
    </source>
</evidence>
<proteinExistence type="inferred from homology"/>
<evidence type="ECO:0000256" key="3">
    <source>
        <dbReference type="ARBA" id="ARBA00022679"/>
    </source>
</evidence>
<dbReference type="PANTHER" id="PTHR12526">
    <property type="entry name" value="GLYCOSYLTRANSFERASE"/>
    <property type="match status" value="1"/>
</dbReference>
<dbReference type="AlphaFoldDB" id="A0A1M7UEY9"/>
<organism evidence="5 6">
    <name type="scientific">Bradyrhizobium erythrophlei</name>
    <dbReference type="NCBI Taxonomy" id="1437360"/>
    <lineage>
        <taxon>Bacteria</taxon>
        <taxon>Pseudomonadati</taxon>
        <taxon>Pseudomonadota</taxon>
        <taxon>Alphaproteobacteria</taxon>
        <taxon>Hyphomicrobiales</taxon>
        <taxon>Nitrobacteraceae</taxon>
        <taxon>Bradyrhizobium</taxon>
    </lineage>
</organism>